<keyword evidence="11 13" id="KW-0807">Transducer</keyword>
<evidence type="ECO:0000256" key="7">
    <source>
        <dbReference type="ARBA" id="ARBA00023040"/>
    </source>
</evidence>
<feature type="transmembrane region" description="Helical" evidence="14">
    <location>
        <begin position="287"/>
        <end position="308"/>
    </location>
</feature>
<dbReference type="PANTHER" id="PTHR11394">
    <property type="entry name" value="TASTE RECEPTOR TYPE 2"/>
    <property type="match status" value="1"/>
</dbReference>
<feature type="transmembrane region" description="Helical" evidence="14">
    <location>
        <begin position="111"/>
        <end position="129"/>
    </location>
</feature>
<keyword evidence="7 13" id="KW-0297">G-protein coupled receptor</keyword>
<evidence type="ECO:0000256" key="14">
    <source>
        <dbReference type="SAM" id="Phobius"/>
    </source>
</evidence>
<dbReference type="InterPro" id="IPR007960">
    <property type="entry name" value="TAS2R"/>
</dbReference>
<evidence type="ECO:0000256" key="12">
    <source>
        <dbReference type="RuleBase" id="RU004423"/>
    </source>
</evidence>
<keyword evidence="4 13" id="KW-0716">Sensory transduction</keyword>
<keyword evidence="10" id="KW-0325">Glycoprotein</keyword>
<comment type="subcellular location">
    <subcellularLocation>
        <location evidence="1 13">Membrane</location>
        <topology evidence="1 13">Multi-pass membrane protein</topology>
    </subcellularLocation>
</comment>
<dbReference type="RefSeq" id="XP_021021522.1">
    <property type="nucleotide sequence ID" value="XM_021165863.2"/>
</dbReference>
<name>A0A6P5Q4I1_MUSCR</name>
<sequence length="321" mass="36497">MGPIMSTGEMSTGHTVLGCQTTDKTVVTLFIILVLLCLVAVVGNGFIIIALGMKWLLRRTLSAHNKLLISLAASRFCLQCVVIGKNIYVFLNPTSFPYNPVIQLLNLMWDFLTAATIWLCSLLGFFYCVKIATLTHPVFVWLKYRLPGWVPWMLLSAVGMSSLTSILCFIGNYMIYQNHARSGHQAWNVTGNSLRHSLEKFYFFSIKIIMWTIPTVVFSIFMSLLLVSLVRHMKKTFLALSELRDVWAQAHFKALLPLLSFIVLFISCFLTLVLSSASNTPYQEFRYWMWQVVIHLCTVIHPIVILFSNPVLRVVIKRGCC</sequence>
<evidence type="ECO:0000313" key="15">
    <source>
        <dbReference type="Proteomes" id="UP000515126"/>
    </source>
</evidence>
<protein>
    <recommendedName>
        <fullName evidence="13">Taste receptor type 2</fullName>
    </recommendedName>
</protein>
<dbReference type="CTD" id="338398"/>
<keyword evidence="15" id="KW-1185">Reference proteome</keyword>
<accession>A0A6P5Q4I1</accession>
<dbReference type="GeneID" id="110297075"/>
<dbReference type="CDD" id="cd15018">
    <property type="entry name" value="7tm_TAS2R41-like"/>
    <property type="match status" value="1"/>
</dbReference>
<reference evidence="16" key="1">
    <citation type="submission" date="2025-08" db="UniProtKB">
        <authorList>
            <consortium name="RefSeq"/>
        </authorList>
    </citation>
    <scope>IDENTIFICATION</scope>
</reference>
<gene>
    <name evidence="16" type="primary">Tas2r60</name>
</gene>
<dbReference type="Proteomes" id="UP000515126">
    <property type="component" value="Chromosome 6"/>
</dbReference>
<evidence type="ECO:0000256" key="1">
    <source>
        <dbReference type="ARBA" id="ARBA00004141"/>
    </source>
</evidence>
<evidence type="ECO:0000256" key="3">
    <source>
        <dbReference type="ARBA" id="ARBA00022480"/>
    </source>
</evidence>
<evidence type="ECO:0000256" key="5">
    <source>
        <dbReference type="ARBA" id="ARBA00022692"/>
    </source>
</evidence>
<feature type="transmembrane region" description="Helical" evidence="14">
    <location>
        <begin position="68"/>
        <end position="91"/>
    </location>
</feature>
<evidence type="ECO:0000256" key="11">
    <source>
        <dbReference type="ARBA" id="ARBA00023224"/>
    </source>
</evidence>
<keyword evidence="8 13" id="KW-0472">Membrane</keyword>
<evidence type="ECO:0000256" key="10">
    <source>
        <dbReference type="ARBA" id="ARBA00023180"/>
    </source>
</evidence>
<dbReference type="Gene3D" id="1.20.1070.10">
    <property type="entry name" value="Rhodopsin 7-helix transmembrane proteins"/>
    <property type="match status" value="1"/>
</dbReference>
<evidence type="ECO:0000256" key="6">
    <source>
        <dbReference type="ARBA" id="ARBA00022989"/>
    </source>
</evidence>
<keyword evidence="6 14" id="KW-1133">Transmembrane helix</keyword>
<evidence type="ECO:0000256" key="13">
    <source>
        <dbReference type="RuleBase" id="RU004424"/>
    </source>
</evidence>
<dbReference type="Pfam" id="PF05296">
    <property type="entry name" value="TAS2R"/>
    <property type="match status" value="1"/>
</dbReference>
<feature type="transmembrane region" description="Helical" evidence="14">
    <location>
        <begin position="208"/>
        <end position="233"/>
    </location>
</feature>
<feature type="transmembrane region" description="Helical" evidence="14">
    <location>
        <begin position="149"/>
        <end position="175"/>
    </location>
</feature>
<keyword evidence="5 13" id="KW-0812">Transmembrane</keyword>
<evidence type="ECO:0000256" key="8">
    <source>
        <dbReference type="ARBA" id="ARBA00023136"/>
    </source>
</evidence>
<evidence type="ECO:0000256" key="9">
    <source>
        <dbReference type="ARBA" id="ARBA00023170"/>
    </source>
</evidence>
<dbReference type="SUPFAM" id="SSF81321">
    <property type="entry name" value="Family A G protein-coupled receptor-like"/>
    <property type="match status" value="1"/>
</dbReference>
<evidence type="ECO:0000313" key="16">
    <source>
        <dbReference type="RefSeq" id="XP_021021522.1"/>
    </source>
</evidence>
<evidence type="ECO:0000256" key="2">
    <source>
        <dbReference type="ARBA" id="ARBA00007376"/>
    </source>
</evidence>
<organism evidence="15 16">
    <name type="scientific">Mus caroli</name>
    <name type="common">Ryukyu mouse</name>
    <name type="synonym">Ricefield mouse</name>
    <dbReference type="NCBI Taxonomy" id="10089"/>
    <lineage>
        <taxon>Eukaryota</taxon>
        <taxon>Metazoa</taxon>
        <taxon>Chordata</taxon>
        <taxon>Craniata</taxon>
        <taxon>Vertebrata</taxon>
        <taxon>Euteleostomi</taxon>
        <taxon>Mammalia</taxon>
        <taxon>Eutheria</taxon>
        <taxon>Euarchontoglires</taxon>
        <taxon>Glires</taxon>
        <taxon>Rodentia</taxon>
        <taxon>Myomorpha</taxon>
        <taxon>Muroidea</taxon>
        <taxon>Muridae</taxon>
        <taxon>Murinae</taxon>
        <taxon>Mus</taxon>
        <taxon>Mus</taxon>
    </lineage>
</organism>
<dbReference type="GO" id="GO:0033038">
    <property type="term" value="F:bitter taste receptor activity"/>
    <property type="evidence" value="ECO:0007669"/>
    <property type="project" value="InterPro"/>
</dbReference>
<feature type="transmembrane region" description="Helical" evidence="14">
    <location>
        <begin position="254"/>
        <end position="275"/>
    </location>
</feature>
<comment type="similarity">
    <text evidence="2 12">Belongs to the G-protein coupled receptor T2R family.</text>
</comment>
<dbReference type="AlphaFoldDB" id="A0A6P5Q4I1"/>
<dbReference type="GO" id="GO:0016020">
    <property type="term" value="C:membrane"/>
    <property type="evidence" value="ECO:0007669"/>
    <property type="project" value="UniProtKB-SubCell"/>
</dbReference>
<keyword evidence="3 13" id="KW-0919">Taste</keyword>
<dbReference type="KEGG" id="mcal:110297075"/>
<dbReference type="PANTHER" id="PTHR11394:SF32">
    <property type="entry name" value="TASTE RECEPTOR TYPE 2 MEMBER 60"/>
    <property type="match status" value="1"/>
</dbReference>
<evidence type="ECO:0000256" key="4">
    <source>
        <dbReference type="ARBA" id="ARBA00022606"/>
    </source>
</evidence>
<feature type="transmembrane region" description="Helical" evidence="14">
    <location>
        <begin position="30"/>
        <end position="56"/>
    </location>
</feature>
<dbReference type="GO" id="GO:0004930">
    <property type="term" value="F:G protein-coupled receptor activity"/>
    <property type="evidence" value="ECO:0007669"/>
    <property type="project" value="UniProtKB-KW"/>
</dbReference>
<dbReference type="FunFam" id="1.20.1070.10:FF:000055">
    <property type="entry name" value="Taste receptor type 2"/>
    <property type="match status" value="1"/>
</dbReference>
<proteinExistence type="inferred from homology"/>
<keyword evidence="9 13" id="KW-0675">Receptor</keyword>